<keyword evidence="3" id="KW-1185">Reference proteome</keyword>
<reference evidence="2" key="1">
    <citation type="submission" date="2020-07" db="EMBL/GenBank/DDBJ databases">
        <title>Multicomponent nature underlies the extraordinary mechanical properties of spider dragline silk.</title>
        <authorList>
            <person name="Kono N."/>
            <person name="Nakamura H."/>
            <person name="Mori M."/>
            <person name="Yoshida Y."/>
            <person name="Ohtoshi R."/>
            <person name="Malay A.D."/>
            <person name="Moran D.A.P."/>
            <person name="Tomita M."/>
            <person name="Numata K."/>
            <person name="Arakawa K."/>
        </authorList>
    </citation>
    <scope>NUCLEOTIDE SEQUENCE</scope>
</reference>
<keyword evidence="1" id="KW-0812">Transmembrane</keyword>
<evidence type="ECO:0000313" key="2">
    <source>
        <dbReference type="EMBL" id="GFQ92106.1"/>
    </source>
</evidence>
<evidence type="ECO:0000256" key="1">
    <source>
        <dbReference type="SAM" id="Phobius"/>
    </source>
</evidence>
<dbReference type="EMBL" id="BMAO01013977">
    <property type="protein sequence ID" value="GFQ92106.1"/>
    <property type="molecule type" value="Genomic_DNA"/>
</dbReference>
<gene>
    <name evidence="2" type="ORF">TNCT_570951</name>
</gene>
<keyword evidence="1" id="KW-1133">Transmembrane helix</keyword>
<feature type="transmembrane region" description="Helical" evidence="1">
    <location>
        <begin position="20"/>
        <end position="39"/>
    </location>
</feature>
<dbReference type="AlphaFoldDB" id="A0A8X6L1K2"/>
<accession>A0A8X6L1K2</accession>
<sequence length="77" mass="8754">MLGLEKRANDPTLSYHVGVELFSIWHLLSLFFSAHYYYYHDLSVRKEMAKMVSLQSNSKAVVVTGQPFSANELRSGS</sequence>
<comment type="caution">
    <text evidence="2">The sequence shown here is derived from an EMBL/GenBank/DDBJ whole genome shotgun (WGS) entry which is preliminary data.</text>
</comment>
<protein>
    <submittedName>
        <fullName evidence="2">Uncharacterized protein</fullName>
    </submittedName>
</protein>
<keyword evidence="1" id="KW-0472">Membrane</keyword>
<organism evidence="2 3">
    <name type="scientific">Trichonephila clavata</name>
    <name type="common">Joro spider</name>
    <name type="synonym">Nephila clavata</name>
    <dbReference type="NCBI Taxonomy" id="2740835"/>
    <lineage>
        <taxon>Eukaryota</taxon>
        <taxon>Metazoa</taxon>
        <taxon>Ecdysozoa</taxon>
        <taxon>Arthropoda</taxon>
        <taxon>Chelicerata</taxon>
        <taxon>Arachnida</taxon>
        <taxon>Araneae</taxon>
        <taxon>Araneomorphae</taxon>
        <taxon>Entelegynae</taxon>
        <taxon>Araneoidea</taxon>
        <taxon>Nephilidae</taxon>
        <taxon>Trichonephila</taxon>
    </lineage>
</organism>
<dbReference type="Proteomes" id="UP000887116">
    <property type="component" value="Unassembled WGS sequence"/>
</dbReference>
<name>A0A8X6L1K2_TRICU</name>
<proteinExistence type="predicted"/>
<evidence type="ECO:0000313" key="3">
    <source>
        <dbReference type="Proteomes" id="UP000887116"/>
    </source>
</evidence>